<evidence type="ECO:0000256" key="1">
    <source>
        <dbReference type="SAM" id="MobiDB-lite"/>
    </source>
</evidence>
<evidence type="ECO:0000313" key="3">
    <source>
        <dbReference type="Proteomes" id="UP000271162"/>
    </source>
</evidence>
<keyword evidence="3" id="KW-1185">Reference proteome</keyword>
<feature type="compositionally biased region" description="Basic and acidic residues" evidence="1">
    <location>
        <begin position="28"/>
        <end position="41"/>
    </location>
</feature>
<organism evidence="4">
    <name type="scientific">Nippostrongylus brasiliensis</name>
    <name type="common">Rat hookworm</name>
    <dbReference type="NCBI Taxonomy" id="27835"/>
    <lineage>
        <taxon>Eukaryota</taxon>
        <taxon>Metazoa</taxon>
        <taxon>Ecdysozoa</taxon>
        <taxon>Nematoda</taxon>
        <taxon>Chromadorea</taxon>
        <taxon>Rhabditida</taxon>
        <taxon>Rhabditina</taxon>
        <taxon>Rhabditomorpha</taxon>
        <taxon>Strongyloidea</taxon>
        <taxon>Heligmosomidae</taxon>
        <taxon>Nippostrongylus</taxon>
    </lineage>
</organism>
<protein>
    <submittedName>
        <fullName evidence="4">SLC38A9</fullName>
    </submittedName>
</protein>
<dbReference type="AlphaFoldDB" id="A0A0N4XSB3"/>
<gene>
    <name evidence="2" type="ORF">NBR_LOCUS5418</name>
</gene>
<accession>A0A0N4XSB3</accession>
<sequence>MAADDGQDPGGGSISSSLSAETQVVMIRNEKNEMTRSFPDE</sequence>
<name>A0A0N4XSB3_NIPBR</name>
<proteinExistence type="predicted"/>
<evidence type="ECO:0000313" key="2">
    <source>
        <dbReference type="EMBL" id="VDL69007.1"/>
    </source>
</evidence>
<dbReference type="EMBL" id="UYSL01012988">
    <property type="protein sequence ID" value="VDL69007.1"/>
    <property type="molecule type" value="Genomic_DNA"/>
</dbReference>
<dbReference type="WBParaSite" id="NBR_0000541501-mRNA-1">
    <property type="protein sequence ID" value="NBR_0000541501-mRNA-1"/>
    <property type="gene ID" value="NBR_0000541501"/>
</dbReference>
<feature type="region of interest" description="Disordered" evidence="1">
    <location>
        <begin position="1"/>
        <end position="41"/>
    </location>
</feature>
<reference evidence="4" key="1">
    <citation type="submission" date="2017-02" db="UniProtKB">
        <authorList>
            <consortium name="WormBaseParasite"/>
        </authorList>
    </citation>
    <scope>IDENTIFICATION</scope>
</reference>
<reference evidence="2 3" key="2">
    <citation type="submission" date="2018-11" db="EMBL/GenBank/DDBJ databases">
        <authorList>
            <consortium name="Pathogen Informatics"/>
        </authorList>
    </citation>
    <scope>NUCLEOTIDE SEQUENCE [LARGE SCALE GENOMIC DNA]</scope>
</reference>
<dbReference type="Proteomes" id="UP000271162">
    <property type="component" value="Unassembled WGS sequence"/>
</dbReference>
<evidence type="ECO:0000313" key="4">
    <source>
        <dbReference type="WBParaSite" id="NBR_0000541501-mRNA-1"/>
    </source>
</evidence>